<dbReference type="PANTHER" id="PTHR14969:SF13">
    <property type="entry name" value="AT30094P"/>
    <property type="match status" value="1"/>
</dbReference>
<dbReference type="AlphaFoldDB" id="A0A062U5N2"/>
<proteinExistence type="predicted"/>
<dbReference type="eggNOG" id="COG0671">
    <property type="taxonomic scope" value="Bacteria"/>
</dbReference>
<dbReference type="SMART" id="SM00014">
    <property type="entry name" value="acidPPc"/>
    <property type="match status" value="1"/>
</dbReference>
<comment type="caution">
    <text evidence="3">The sequence shown here is derived from an EMBL/GenBank/DDBJ whole genome shotgun (WGS) entry which is preliminary data.</text>
</comment>
<dbReference type="SUPFAM" id="SSF48317">
    <property type="entry name" value="Acid phosphatase/Vanadium-dependent haloperoxidase"/>
    <property type="match status" value="1"/>
</dbReference>
<feature type="domain" description="Phosphatidic acid phosphatase type 2/haloperoxidase" evidence="2">
    <location>
        <begin position="107"/>
        <end position="223"/>
    </location>
</feature>
<dbReference type="CDD" id="cd03392">
    <property type="entry name" value="PAP2_like_2"/>
    <property type="match status" value="1"/>
</dbReference>
<dbReference type="InterPro" id="IPR036938">
    <property type="entry name" value="PAP2/HPO_sf"/>
</dbReference>
<keyword evidence="4" id="KW-1185">Reference proteome</keyword>
<dbReference type="Proteomes" id="UP000027037">
    <property type="component" value="Unassembled WGS sequence"/>
</dbReference>
<name>A0A062U5N2_9PROT</name>
<protein>
    <recommendedName>
        <fullName evidence="2">Phosphatidic acid phosphatase type 2/haloperoxidase domain-containing protein</fullName>
    </recommendedName>
</protein>
<feature type="transmembrane region" description="Helical" evidence="1">
    <location>
        <begin position="84"/>
        <end position="103"/>
    </location>
</feature>
<keyword evidence="1" id="KW-0812">Transmembrane</keyword>
<dbReference type="PANTHER" id="PTHR14969">
    <property type="entry name" value="SPHINGOSINE-1-PHOSPHATE PHOSPHOHYDROLASE"/>
    <property type="match status" value="1"/>
</dbReference>
<feature type="transmembrane region" description="Helical" evidence="1">
    <location>
        <begin position="110"/>
        <end position="131"/>
    </location>
</feature>
<accession>A0A062U5N2</accession>
<keyword evidence="1" id="KW-1133">Transmembrane helix</keyword>
<evidence type="ECO:0000313" key="3">
    <source>
        <dbReference type="EMBL" id="KCZ51934.1"/>
    </source>
</evidence>
<dbReference type="PATRIC" id="fig|1280946.3.peg.3130"/>
<dbReference type="InterPro" id="IPR000326">
    <property type="entry name" value="PAP2/HPO"/>
</dbReference>
<evidence type="ECO:0000256" key="1">
    <source>
        <dbReference type="SAM" id="Phobius"/>
    </source>
</evidence>
<organism evidence="3 4">
    <name type="scientific">Hyphomonas beringensis</name>
    <dbReference type="NCBI Taxonomy" id="1280946"/>
    <lineage>
        <taxon>Bacteria</taxon>
        <taxon>Pseudomonadati</taxon>
        <taxon>Pseudomonadota</taxon>
        <taxon>Alphaproteobacteria</taxon>
        <taxon>Hyphomonadales</taxon>
        <taxon>Hyphomonadaceae</taxon>
        <taxon>Hyphomonas</taxon>
    </lineage>
</organism>
<feature type="transmembrane region" description="Helical" evidence="1">
    <location>
        <begin position="151"/>
        <end position="169"/>
    </location>
</feature>
<dbReference type="RefSeq" id="WP_051601628.1">
    <property type="nucleotide sequence ID" value="NZ_AWFF01000076.1"/>
</dbReference>
<sequence>MIRALSSWLRHRFAGTAFELQVIVAFGIMVGGLLLFGAIAEDVLEGESHQVDETLLLALRQAGDTSDPIGPAWLQFAMGDMTSLGGYAVLTLIVVLSTLYLLLEHRIRTALLLVCSIISGTLLISLLKLGFDRPRPDLVDHLTHASSSSFPSGHAASSALVYLTLGLLLAQAESHKRLKVFLIASAIFISILVGCSRVYLGVHWPSDVVAGWGFGAAWAILWWLIARYVRTQS</sequence>
<dbReference type="Pfam" id="PF01569">
    <property type="entry name" value="PAP2"/>
    <property type="match status" value="1"/>
</dbReference>
<dbReference type="OrthoDB" id="9801622at2"/>
<feature type="transmembrane region" description="Helical" evidence="1">
    <location>
        <begin position="181"/>
        <end position="202"/>
    </location>
</feature>
<dbReference type="EMBL" id="AWFF01000076">
    <property type="protein sequence ID" value="KCZ51934.1"/>
    <property type="molecule type" value="Genomic_DNA"/>
</dbReference>
<evidence type="ECO:0000313" key="4">
    <source>
        <dbReference type="Proteomes" id="UP000027037"/>
    </source>
</evidence>
<gene>
    <name evidence="3" type="ORF">HY29_05195</name>
</gene>
<dbReference type="STRING" id="1280946.HY29_05195"/>
<dbReference type="Gene3D" id="1.20.144.10">
    <property type="entry name" value="Phosphatidic acid phosphatase type 2/haloperoxidase"/>
    <property type="match status" value="2"/>
</dbReference>
<evidence type="ECO:0000259" key="2">
    <source>
        <dbReference type="SMART" id="SM00014"/>
    </source>
</evidence>
<reference evidence="3 4" key="1">
    <citation type="journal article" date="2014" name="Antonie Van Leeuwenhoek">
        <title>Hyphomonas beringensis sp. nov. and Hyphomonas chukchiensis sp. nov., isolated from surface seawater of the Bering Sea and Chukchi Sea.</title>
        <authorList>
            <person name="Li C."/>
            <person name="Lai Q."/>
            <person name="Li G."/>
            <person name="Dong C."/>
            <person name="Wang J."/>
            <person name="Liao Y."/>
            <person name="Shao Z."/>
        </authorList>
    </citation>
    <scope>NUCLEOTIDE SEQUENCE [LARGE SCALE GENOMIC DNA]</scope>
    <source>
        <strain evidence="3 4">25B14_1</strain>
    </source>
</reference>
<feature type="transmembrane region" description="Helical" evidence="1">
    <location>
        <begin position="208"/>
        <end position="229"/>
    </location>
</feature>
<feature type="transmembrane region" description="Helical" evidence="1">
    <location>
        <begin position="20"/>
        <end position="40"/>
    </location>
</feature>
<keyword evidence="1" id="KW-0472">Membrane</keyword>